<protein>
    <recommendedName>
        <fullName evidence="5">Transmembrane protein</fullName>
    </recommendedName>
</protein>
<name>A0A1Y1VF94_9FUNG</name>
<dbReference type="Proteomes" id="UP000193719">
    <property type="component" value="Unassembled WGS sequence"/>
</dbReference>
<reference evidence="3 4" key="2">
    <citation type="submission" date="2016-08" db="EMBL/GenBank/DDBJ databases">
        <title>Pervasive Adenine N6-methylation of Active Genes in Fungi.</title>
        <authorList>
            <consortium name="DOE Joint Genome Institute"/>
            <person name="Mondo S.J."/>
            <person name="Dannebaum R.O."/>
            <person name="Kuo R.C."/>
            <person name="Labutti K."/>
            <person name="Haridas S."/>
            <person name="Kuo A."/>
            <person name="Salamov A."/>
            <person name="Ahrendt S.R."/>
            <person name="Lipzen A."/>
            <person name="Sullivan W."/>
            <person name="Andreopoulos W.B."/>
            <person name="Clum A."/>
            <person name="Lindquist E."/>
            <person name="Daum C."/>
            <person name="Ramamoorthy G.K."/>
            <person name="Gryganskyi A."/>
            <person name="Culley D."/>
            <person name="Magnuson J.K."/>
            <person name="James T.Y."/>
            <person name="O'Malley M.A."/>
            <person name="Stajich J.E."/>
            <person name="Spatafora J.W."/>
            <person name="Visel A."/>
            <person name="Grigoriev I.V."/>
        </authorList>
    </citation>
    <scope>NUCLEOTIDE SEQUENCE [LARGE SCALE GENOMIC DNA]</scope>
    <source>
        <strain evidence="4">finn</strain>
    </source>
</reference>
<evidence type="ECO:0008006" key="5">
    <source>
        <dbReference type="Google" id="ProtNLM"/>
    </source>
</evidence>
<keyword evidence="2" id="KW-0472">Membrane</keyword>
<comment type="caution">
    <text evidence="3">The sequence shown here is derived from an EMBL/GenBank/DDBJ whole genome shotgun (WGS) entry which is preliminary data.</text>
</comment>
<dbReference type="AlphaFoldDB" id="A0A1Y1VF94"/>
<keyword evidence="2" id="KW-0812">Transmembrane</keyword>
<keyword evidence="2" id="KW-1133">Transmembrane helix</keyword>
<evidence type="ECO:0000256" key="2">
    <source>
        <dbReference type="SAM" id="Phobius"/>
    </source>
</evidence>
<reference evidence="3 4" key="1">
    <citation type="submission" date="2016-08" db="EMBL/GenBank/DDBJ databases">
        <title>Genomes of anaerobic fungi encode conserved fungal cellulosomes for biomass hydrolysis.</title>
        <authorList>
            <consortium name="DOE Joint Genome Institute"/>
            <person name="Haitjema C.H."/>
            <person name="Gilmore S.P."/>
            <person name="Henske J.K."/>
            <person name="Solomon K.V."/>
            <person name="De Groot R."/>
            <person name="Kuo A."/>
            <person name="Mondo S.J."/>
            <person name="Salamov A.A."/>
            <person name="Labutti K."/>
            <person name="Zhao Z."/>
            <person name="Chiniquy J."/>
            <person name="Barry K."/>
            <person name="Brewer H.M."/>
            <person name="Purvine S.O."/>
            <person name="Wright A.T."/>
            <person name="Boxma B."/>
            <person name="Van Alen T."/>
            <person name="Hackstein J.H."/>
            <person name="Baker S.E."/>
            <person name="Grigoriev I.V."/>
            <person name="O'Malley M.A."/>
        </authorList>
    </citation>
    <scope>NUCLEOTIDE SEQUENCE [LARGE SCALE GENOMIC DNA]</scope>
    <source>
        <strain evidence="4">finn</strain>
    </source>
</reference>
<organism evidence="3 4">
    <name type="scientific">Piromyces finnis</name>
    <dbReference type="NCBI Taxonomy" id="1754191"/>
    <lineage>
        <taxon>Eukaryota</taxon>
        <taxon>Fungi</taxon>
        <taxon>Fungi incertae sedis</taxon>
        <taxon>Chytridiomycota</taxon>
        <taxon>Chytridiomycota incertae sedis</taxon>
        <taxon>Neocallimastigomycetes</taxon>
        <taxon>Neocallimastigales</taxon>
        <taxon>Neocallimastigaceae</taxon>
        <taxon>Piromyces</taxon>
    </lineage>
</organism>
<feature type="transmembrane region" description="Helical" evidence="2">
    <location>
        <begin position="94"/>
        <end position="113"/>
    </location>
</feature>
<keyword evidence="4" id="KW-1185">Reference proteome</keyword>
<dbReference type="EMBL" id="MCFH01000010">
    <property type="protein sequence ID" value="ORX54785.1"/>
    <property type="molecule type" value="Genomic_DNA"/>
</dbReference>
<feature type="coiled-coil region" evidence="1">
    <location>
        <begin position="10"/>
        <end position="62"/>
    </location>
</feature>
<evidence type="ECO:0000256" key="1">
    <source>
        <dbReference type="SAM" id="Coils"/>
    </source>
</evidence>
<keyword evidence="1" id="KW-0175">Coiled coil</keyword>
<accession>A0A1Y1VF94</accession>
<proteinExistence type="predicted"/>
<sequence>MILKICMVMKMSLMKRIMKEMNQMKNLKMNQMNQMKIKLIRKENVQLRVKALQGNAKRLILKLNMNKKMKRMKLPNNGRQLKIGQFIYLNIYKMMYYLYYLFQTSFYIFHNIIKMFNSYNFIFNN</sequence>
<evidence type="ECO:0000313" key="4">
    <source>
        <dbReference type="Proteomes" id="UP000193719"/>
    </source>
</evidence>
<evidence type="ECO:0000313" key="3">
    <source>
        <dbReference type="EMBL" id="ORX54785.1"/>
    </source>
</evidence>
<gene>
    <name evidence="3" type="ORF">BCR36DRAFT_11538</name>
</gene>